<name>A0A0N0DVP4_LEPPY</name>
<keyword evidence="17" id="KW-0456">Lyase</keyword>
<comment type="similarity">
    <text evidence="5">Belongs to the adenylyl cyclase class-3 family.</text>
</comment>
<comment type="subcellular location">
    <subcellularLocation>
        <location evidence="4">Membrane</location>
        <topology evidence="4">Multi-pass membrane protein</topology>
    </subcellularLocation>
</comment>
<dbReference type="GeneID" id="26905136"/>
<reference evidence="22 23" key="1">
    <citation type="submission" date="2015-07" db="EMBL/GenBank/DDBJ databases">
        <title>High-quality genome of monoxenous trypanosomatid Leptomonas pyrrhocoris.</title>
        <authorList>
            <person name="Flegontov P."/>
            <person name="Butenko A."/>
            <person name="Firsov S."/>
            <person name="Vlcek C."/>
            <person name="Logacheva M.D."/>
            <person name="Field M."/>
            <person name="Filatov D."/>
            <person name="Flegontova O."/>
            <person name="Gerasimov E."/>
            <person name="Jackson A.P."/>
            <person name="Kelly S."/>
            <person name="Opperdoes F."/>
            <person name="O'Reilly A."/>
            <person name="Votypka J."/>
            <person name="Yurchenko V."/>
            <person name="Lukes J."/>
        </authorList>
    </citation>
    <scope>NUCLEOTIDE SEQUENCE [LARGE SCALE GENOMIC DNA]</scope>
    <source>
        <strain evidence="22">H10</strain>
    </source>
</reference>
<dbReference type="SMART" id="SM00044">
    <property type="entry name" value="CYCc"/>
    <property type="match status" value="1"/>
</dbReference>
<evidence type="ECO:0000256" key="4">
    <source>
        <dbReference type="ARBA" id="ARBA00004141"/>
    </source>
</evidence>
<evidence type="ECO:0000256" key="9">
    <source>
        <dbReference type="ARBA" id="ARBA00022741"/>
    </source>
</evidence>
<evidence type="ECO:0000313" key="22">
    <source>
        <dbReference type="EMBL" id="KPA80661.1"/>
    </source>
</evidence>
<evidence type="ECO:0000259" key="21">
    <source>
        <dbReference type="PROSITE" id="PS50125"/>
    </source>
</evidence>
<evidence type="ECO:0000256" key="16">
    <source>
        <dbReference type="ARBA" id="ARBA00023180"/>
    </source>
</evidence>
<comment type="caution">
    <text evidence="22">The sequence shown here is derived from an EMBL/GenBank/DDBJ whole genome shotgun (WGS) entry which is preliminary data.</text>
</comment>
<dbReference type="Gene3D" id="3.30.70.1230">
    <property type="entry name" value="Nucleotide cyclase"/>
    <property type="match status" value="1"/>
</dbReference>
<dbReference type="PROSITE" id="PS50125">
    <property type="entry name" value="GUANYLATE_CYCLASE_2"/>
    <property type="match status" value="1"/>
</dbReference>
<evidence type="ECO:0000256" key="14">
    <source>
        <dbReference type="ARBA" id="ARBA00023136"/>
    </source>
</evidence>
<keyword evidence="9" id="KW-0547">Nucleotide-binding</keyword>
<dbReference type="OMA" id="HAVEMYQ"/>
<dbReference type="InterPro" id="IPR050697">
    <property type="entry name" value="Adenylyl/Guanylyl_Cyclase_3/4"/>
</dbReference>
<evidence type="ECO:0000313" key="23">
    <source>
        <dbReference type="Proteomes" id="UP000037923"/>
    </source>
</evidence>
<proteinExistence type="inferred from homology"/>
<evidence type="ECO:0000256" key="18">
    <source>
        <dbReference type="ARBA" id="ARBA00032597"/>
    </source>
</evidence>
<feature type="domain" description="Guanylate cyclase" evidence="21">
    <location>
        <begin position="165"/>
        <end position="319"/>
    </location>
</feature>
<gene>
    <name evidence="22" type="ORF">ABB37_04845</name>
</gene>
<dbReference type="Pfam" id="PF25493">
    <property type="entry name" value="Peripla_BP_A-cyclase"/>
    <property type="match status" value="1"/>
</dbReference>
<dbReference type="GO" id="GO:0006171">
    <property type="term" value="P:cAMP biosynthetic process"/>
    <property type="evidence" value="ECO:0007669"/>
    <property type="project" value="UniProtKB-KW"/>
</dbReference>
<protein>
    <recommendedName>
        <fullName evidence="6">adenylate cyclase</fullName>
        <ecNumber evidence="6">4.6.1.1</ecNumber>
    </recommendedName>
    <alternativeName>
        <fullName evidence="18">ATP pyrophosphate-lyase</fullName>
    </alternativeName>
    <alternativeName>
        <fullName evidence="19">Adenylyl cyclase</fullName>
    </alternativeName>
</protein>
<evidence type="ECO:0000256" key="10">
    <source>
        <dbReference type="ARBA" id="ARBA00022840"/>
    </source>
</evidence>
<dbReference type="GO" id="GO:0004016">
    <property type="term" value="F:adenylate cyclase activity"/>
    <property type="evidence" value="ECO:0007669"/>
    <property type="project" value="UniProtKB-EC"/>
</dbReference>
<dbReference type="PANTHER" id="PTHR43081:SF1">
    <property type="entry name" value="ADENYLATE CYCLASE, TERMINAL-DIFFERENTIATION SPECIFIC"/>
    <property type="match status" value="1"/>
</dbReference>
<keyword evidence="16" id="KW-0325">Glycoprotein</keyword>
<dbReference type="OrthoDB" id="260718at2759"/>
<comment type="catalytic activity">
    <reaction evidence="1">
        <text>ATP = 3',5'-cyclic AMP + diphosphate</text>
        <dbReference type="Rhea" id="RHEA:15389"/>
        <dbReference type="ChEBI" id="CHEBI:30616"/>
        <dbReference type="ChEBI" id="CHEBI:33019"/>
        <dbReference type="ChEBI" id="CHEBI:58165"/>
        <dbReference type="EC" id="4.6.1.1"/>
    </reaction>
</comment>
<keyword evidence="8" id="KW-0479">Metal-binding</keyword>
<dbReference type="PANTHER" id="PTHR43081">
    <property type="entry name" value="ADENYLATE CYCLASE, TERMINAL-DIFFERENTIATION SPECIFIC-RELATED"/>
    <property type="match status" value="1"/>
</dbReference>
<evidence type="ECO:0000256" key="15">
    <source>
        <dbReference type="ARBA" id="ARBA00023170"/>
    </source>
</evidence>
<dbReference type="VEuPathDB" id="TriTrypDB:LpyrH10_08_2940"/>
<keyword evidence="11" id="KW-0460">Magnesium</keyword>
<evidence type="ECO:0000256" key="3">
    <source>
        <dbReference type="ARBA" id="ARBA00002708"/>
    </source>
</evidence>
<dbReference type="GO" id="GO:0035556">
    <property type="term" value="P:intracellular signal transduction"/>
    <property type="evidence" value="ECO:0007669"/>
    <property type="project" value="InterPro"/>
</dbReference>
<evidence type="ECO:0000256" key="1">
    <source>
        <dbReference type="ARBA" id="ARBA00001593"/>
    </source>
</evidence>
<evidence type="ECO:0000256" key="5">
    <source>
        <dbReference type="ARBA" id="ARBA00005381"/>
    </source>
</evidence>
<keyword evidence="23" id="KW-1185">Reference proteome</keyword>
<dbReference type="Proteomes" id="UP000037923">
    <property type="component" value="Unassembled WGS sequence"/>
</dbReference>
<keyword evidence="13" id="KW-0115">cAMP biosynthesis</keyword>
<evidence type="ECO:0000256" key="12">
    <source>
        <dbReference type="ARBA" id="ARBA00022989"/>
    </source>
</evidence>
<dbReference type="RefSeq" id="XP_015659100.1">
    <property type="nucleotide sequence ID" value="XM_015802656.1"/>
</dbReference>
<dbReference type="InterPro" id="IPR029787">
    <property type="entry name" value="Nucleotide_cyclase"/>
</dbReference>
<evidence type="ECO:0000256" key="20">
    <source>
        <dbReference type="SAM" id="Phobius"/>
    </source>
</evidence>
<feature type="transmembrane region" description="Helical" evidence="20">
    <location>
        <begin position="119"/>
        <end position="144"/>
    </location>
</feature>
<keyword evidence="12 20" id="KW-1133">Transmembrane helix</keyword>
<evidence type="ECO:0000256" key="19">
    <source>
        <dbReference type="ARBA" id="ARBA00032637"/>
    </source>
</evidence>
<keyword evidence="14 20" id="KW-0472">Membrane</keyword>
<evidence type="ECO:0000256" key="13">
    <source>
        <dbReference type="ARBA" id="ARBA00022998"/>
    </source>
</evidence>
<dbReference type="Pfam" id="PF00211">
    <property type="entry name" value="Guanylate_cyc"/>
    <property type="match status" value="1"/>
</dbReference>
<dbReference type="GO" id="GO:0016020">
    <property type="term" value="C:membrane"/>
    <property type="evidence" value="ECO:0007669"/>
    <property type="project" value="UniProtKB-SubCell"/>
</dbReference>
<dbReference type="EMBL" id="LGTL01000008">
    <property type="protein sequence ID" value="KPA80661.1"/>
    <property type="molecule type" value="Genomic_DNA"/>
</dbReference>
<evidence type="ECO:0000256" key="6">
    <source>
        <dbReference type="ARBA" id="ARBA00012201"/>
    </source>
</evidence>
<dbReference type="AlphaFoldDB" id="A0A0N0DVP4"/>
<organism evidence="22 23">
    <name type="scientific">Leptomonas pyrrhocoris</name>
    <name type="common">Firebug parasite</name>
    <dbReference type="NCBI Taxonomy" id="157538"/>
    <lineage>
        <taxon>Eukaryota</taxon>
        <taxon>Discoba</taxon>
        <taxon>Euglenozoa</taxon>
        <taxon>Kinetoplastea</taxon>
        <taxon>Metakinetoplastina</taxon>
        <taxon>Trypanosomatida</taxon>
        <taxon>Trypanosomatidae</taxon>
        <taxon>Leishmaniinae</taxon>
        <taxon>Leptomonas</taxon>
    </lineage>
</organism>
<dbReference type="CDD" id="cd07302">
    <property type="entry name" value="CHD"/>
    <property type="match status" value="1"/>
</dbReference>
<evidence type="ECO:0000256" key="7">
    <source>
        <dbReference type="ARBA" id="ARBA00022692"/>
    </source>
</evidence>
<comment type="function">
    <text evidence="3">Could act as a receptor for an unknown ligand.</text>
</comment>
<keyword evidence="10" id="KW-0067">ATP-binding</keyword>
<dbReference type="EC" id="4.6.1.1" evidence="6"/>
<dbReference type="InterPro" id="IPR057398">
    <property type="entry name" value="GRESAG4.1/3_peripasmic_2"/>
</dbReference>
<evidence type="ECO:0000256" key="11">
    <source>
        <dbReference type="ARBA" id="ARBA00022842"/>
    </source>
</evidence>
<dbReference type="FunFam" id="3.30.70.1230:FF:000022">
    <property type="entry name" value="Receptor-type adenylate cyclase GRESAG 4, putative"/>
    <property type="match status" value="1"/>
</dbReference>
<dbReference type="InterPro" id="IPR001054">
    <property type="entry name" value="A/G_cyclase"/>
</dbReference>
<evidence type="ECO:0000256" key="8">
    <source>
        <dbReference type="ARBA" id="ARBA00022723"/>
    </source>
</evidence>
<dbReference type="GO" id="GO:0046872">
    <property type="term" value="F:metal ion binding"/>
    <property type="evidence" value="ECO:0007669"/>
    <property type="project" value="UniProtKB-KW"/>
</dbReference>
<comment type="cofactor">
    <cofactor evidence="2">
        <name>Mg(2+)</name>
        <dbReference type="ChEBI" id="CHEBI:18420"/>
    </cofactor>
</comment>
<keyword evidence="7 20" id="KW-0812">Transmembrane</keyword>
<dbReference type="GO" id="GO:0005524">
    <property type="term" value="F:ATP binding"/>
    <property type="evidence" value="ECO:0007669"/>
    <property type="project" value="UniProtKB-KW"/>
</dbReference>
<accession>A0A0N0DVP4</accession>
<evidence type="ECO:0000256" key="2">
    <source>
        <dbReference type="ARBA" id="ARBA00001946"/>
    </source>
</evidence>
<dbReference type="SUPFAM" id="SSF55073">
    <property type="entry name" value="Nucleotide cyclase"/>
    <property type="match status" value="1"/>
</dbReference>
<evidence type="ECO:0000256" key="17">
    <source>
        <dbReference type="ARBA" id="ARBA00023239"/>
    </source>
</evidence>
<keyword evidence="15 22" id="KW-0675">Receptor</keyword>
<sequence>MLPDAADHTPAHLEDMISAGFVRQLAVATDVINSTNLVDTLYRKGTMSFYEMDFGKFEWSCSTTGEGVTCIHGNYGARSIVVLSMERVLDPKVPVTVEATTPSMIYTTTRHGDNKLSPASLAGVIVGSVMGGLLLIGLVLAFVFCCLVGVRNNDAAPKMVDEPVTIVFTDIESSTALWAALPQLMPEAVAAHHRVIRLAISKHKCYEVKTIGDSFMIACKDAHSAVKLAAEIQTRLLEYDWKTSEIDEAYRGFELQRAQEAGGEHPHSAQLSRDAYEVLWSGLRVRMGIHTGLSDIRLDEVTRGYDYYGDTSNMAARTEAITNGGQVVLTEATWWALPDATREQLDSTDLGAQRLRGVPHAVEMYQLNPLWAASTRTCERRSKRCCRTTPRRRRGPTPSTIRCRRTRTCRARLLLCPSCWRAASPPTRLRSASVSCSLCWRSGVCPSRHATAGSPRRTTAKAS</sequence>